<dbReference type="RefSeq" id="WP_093656559.1">
    <property type="nucleotide sequence ID" value="NZ_FNHI01000013.1"/>
</dbReference>
<sequence length="135" mass="14728">MSTPQTHDPLTVTTLDGCTWTRRALTRDGRGLYALANVRECPDYVLATLLELAEHGVQCVDPLATIVAEVGALPVPVGDPIPSELTEKAAPSPRRAESVAKLRDLIARQREDTYTSPLHHDYAIPHDLPETGVRP</sequence>
<proteinExistence type="predicted"/>
<evidence type="ECO:0000313" key="3">
    <source>
        <dbReference type="Proteomes" id="UP000199063"/>
    </source>
</evidence>
<dbReference type="AlphaFoldDB" id="A0A1G9VVM1"/>
<reference evidence="3" key="1">
    <citation type="submission" date="2016-10" db="EMBL/GenBank/DDBJ databases">
        <authorList>
            <person name="Varghese N."/>
            <person name="Submissions S."/>
        </authorList>
    </citation>
    <scope>NUCLEOTIDE SEQUENCE [LARGE SCALE GENOMIC DNA]</scope>
    <source>
        <strain evidence="3">CGMCC 4.7042</strain>
    </source>
</reference>
<dbReference type="Proteomes" id="UP000199063">
    <property type="component" value="Unassembled WGS sequence"/>
</dbReference>
<dbReference type="EMBL" id="FNHI01000013">
    <property type="protein sequence ID" value="SDM76298.1"/>
    <property type="molecule type" value="Genomic_DNA"/>
</dbReference>
<protein>
    <submittedName>
        <fullName evidence="2">Uncharacterized protein</fullName>
    </submittedName>
</protein>
<dbReference type="OrthoDB" id="4313848at2"/>
<dbReference type="STRING" id="1196353.SAMN05444921_11310"/>
<gene>
    <name evidence="2" type="ORF">SAMN05444921_11310</name>
</gene>
<dbReference type="GeneID" id="40831198"/>
<accession>A0A1G9VVM1</accession>
<keyword evidence="3" id="KW-1185">Reference proteome</keyword>
<feature type="compositionally biased region" description="Basic and acidic residues" evidence="1">
    <location>
        <begin position="112"/>
        <end position="129"/>
    </location>
</feature>
<feature type="region of interest" description="Disordered" evidence="1">
    <location>
        <begin position="112"/>
        <end position="135"/>
    </location>
</feature>
<organism evidence="2 3">
    <name type="scientific">Streptomyces wuyuanensis</name>
    <dbReference type="NCBI Taxonomy" id="1196353"/>
    <lineage>
        <taxon>Bacteria</taxon>
        <taxon>Bacillati</taxon>
        <taxon>Actinomycetota</taxon>
        <taxon>Actinomycetes</taxon>
        <taxon>Kitasatosporales</taxon>
        <taxon>Streptomycetaceae</taxon>
        <taxon>Streptomyces</taxon>
    </lineage>
</organism>
<evidence type="ECO:0000256" key="1">
    <source>
        <dbReference type="SAM" id="MobiDB-lite"/>
    </source>
</evidence>
<evidence type="ECO:0000313" key="2">
    <source>
        <dbReference type="EMBL" id="SDM76298.1"/>
    </source>
</evidence>
<name>A0A1G9VVM1_9ACTN</name>